<dbReference type="GO" id="GO:0046872">
    <property type="term" value="F:metal ion binding"/>
    <property type="evidence" value="ECO:0007669"/>
    <property type="project" value="UniProtKB-KW"/>
</dbReference>
<dbReference type="AlphaFoldDB" id="A0A1M6B2G6"/>
<name>A0A1M6B2G6_9FIRM</name>
<accession>A0A1M6B2G6</accession>
<evidence type="ECO:0000256" key="3">
    <source>
        <dbReference type="ARBA" id="ARBA00023004"/>
    </source>
</evidence>
<evidence type="ECO:0000256" key="4">
    <source>
        <dbReference type="ARBA" id="ARBA00023014"/>
    </source>
</evidence>
<evidence type="ECO:0000313" key="6">
    <source>
        <dbReference type="EMBL" id="SHI42921.1"/>
    </source>
</evidence>
<dbReference type="STRING" id="1121432.SAMN02745219_00284"/>
<dbReference type="PRINTS" id="PR00419">
    <property type="entry name" value="ADXRDTASE"/>
</dbReference>
<feature type="domain" description="4Fe-4S ferredoxin-type" evidence="5">
    <location>
        <begin position="500"/>
        <end position="529"/>
    </location>
</feature>
<dbReference type="RefSeq" id="WP_072866986.1">
    <property type="nucleotide sequence ID" value="NZ_FQZM01000004.1"/>
</dbReference>
<dbReference type="InterPro" id="IPR036188">
    <property type="entry name" value="FAD/NAD-bd_sf"/>
</dbReference>
<keyword evidence="2" id="KW-0560">Oxidoreductase</keyword>
<dbReference type="GO" id="GO:0051536">
    <property type="term" value="F:iron-sulfur cluster binding"/>
    <property type="evidence" value="ECO:0007669"/>
    <property type="project" value="UniProtKB-KW"/>
</dbReference>
<dbReference type="Gene3D" id="1.10.1060.10">
    <property type="entry name" value="Alpha-helical ferredoxin"/>
    <property type="match status" value="1"/>
</dbReference>
<keyword evidence="7" id="KW-1185">Reference proteome</keyword>
<organism evidence="6 7">
    <name type="scientific">Desulfofundulus thermosubterraneus DSM 16057</name>
    <dbReference type="NCBI Taxonomy" id="1121432"/>
    <lineage>
        <taxon>Bacteria</taxon>
        <taxon>Bacillati</taxon>
        <taxon>Bacillota</taxon>
        <taxon>Clostridia</taxon>
        <taxon>Eubacteriales</taxon>
        <taxon>Peptococcaceae</taxon>
        <taxon>Desulfofundulus</taxon>
    </lineage>
</organism>
<dbReference type="Proteomes" id="UP000184529">
    <property type="component" value="Unassembled WGS sequence"/>
</dbReference>
<keyword evidence="3" id="KW-0408">Iron</keyword>
<dbReference type="InterPro" id="IPR017896">
    <property type="entry name" value="4Fe4S_Fe-S-bd"/>
</dbReference>
<dbReference type="InterPro" id="IPR003813">
    <property type="entry name" value="MvhD/FlpD"/>
</dbReference>
<dbReference type="PROSITE" id="PS00198">
    <property type="entry name" value="4FE4S_FER_1"/>
    <property type="match status" value="1"/>
</dbReference>
<dbReference type="PROSITE" id="PS51379">
    <property type="entry name" value="4FE4S_FER_2"/>
    <property type="match status" value="2"/>
</dbReference>
<dbReference type="Pfam" id="PF14691">
    <property type="entry name" value="Fer4_20"/>
    <property type="match status" value="1"/>
</dbReference>
<proteinExistence type="predicted"/>
<dbReference type="InterPro" id="IPR023753">
    <property type="entry name" value="FAD/NAD-binding_dom"/>
</dbReference>
<dbReference type="PANTHER" id="PTHR42783">
    <property type="entry name" value="GLUTAMATE SYNTHASE [NADPH] SMALL CHAIN"/>
    <property type="match status" value="1"/>
</dbReference>
<keyword evidence="1" id="KW-0479">Metal-binding</keyword>
<feature type="domain" description="4Fe-4S ferredoxin-type" evidence="5">
    <location>
        <begin position="472"/>
        <end position="499"/>
    </location>
</feature>
<evidence type="ECO:0000313" key="7">
    <source>
        <dbReference type="Proteomes" id="UP000184529"/>
    </source>
</evidence>
<dbReference type="Pfam" id="PF07992">
    <property type="entry name" value="Pyr_redox_2"/>
    <property type="match status" value="1"/>
</dbReference>
<dbReference type="SUPFAM" id="SSF54862">
    <property type="entry name" value="4Fe-4S ferredoxins"/>
    <property type="match status" value="1"/>
</dbReference>
<keyword evidence="4" id="KW-0411">Iron-sulfur</keyword>
<protein>
    <submittedName>
        <fullName evidence="6">NADPH-dependent glutamate synthase beta chain</fullName>
    </submittedName>
</protein>
<dbReference type="Gene3D" id="3.50.50.60">
    <property type="entry name" value="FAD/NAD(P)-binding domain"/>
    <property type="match status" value="3"/>
</dbReference>
<dbReference type="Gene3D" id="3.30.70.20">
    <property type="match status" value="1"/>
</dbReference>
<evidence type="ECO:0000256" key="2">
    <source>
        <dbReference type="ARBA" id="ARBA00023002"/>
    </source>
</evidence>
<reference evidence="7" key="1">
    <citation type="submission" date="2016-11" db="EMBL/GenBank/DDBJ databases">
        <authorList>
            <person name="Varghese N."/>
            <person name="Submissions S."/>
        </authorList>
    </citation>
    <scope>NUCLEOTIDE SEQUENCE [LARGE SCALE GENOMIC DNA]</scope>
    <source>
        <strain evidence="7">DSM 16057</strain>
    </source>
</reference>
<gene>
    <name evidence="6" type="ORF">SAMN02745219_00284</name>
</gene>
<dbReference type="InterPro" id="IPR028261">
    <property type="entry name" value="DPD_II"/>
</dbReference>
<dbReference type="SUPFAM" id="SSF46548">
    <property type="entry name" value="alpha-helical ferredoxin"/>
    <property type="match status" value="1"/>
</dbReference>
<evidence type="ECO:0000256" key="1">
    <source>
        <dbReference type="ARBA" id="ARBA00022723"/>
    </source>
</evidence>
<evidence type="ECO:0000259" key="5">
    <source>
        <dbReference type="PROSITE" id="PS51379"/>
    </source>
</evidence>
<dbReference type="InterPro" id="IPR017900">
    <property type="entry name" value="4Fe4S_Fe_S_CS"/>
</dbReference>
<sequence>MLAPLPPCSANCPVNTDVPGYLAAIARGDYQRAARLIRANNTFASVCGWVCPHPCEDHCRRGQVDAPLSVRALKRFALEKAGKESIFPENPAVHSLPYRVAIVGAGPAGLTAAWDLARAGYTVTVFERQPEAGGHLYASLPTYRLPRRVVREDVGRIAAAGVEIRTGVEIGKDVSLNDLQKEYDAVILAVGLSKSRGLNLPGFDHPDVLLALPFLQGANLGRPVNIKKRVIVIGGGDVAMDVARTALRLGAREVRVVCLETSDIMPAHPWEVREAQEEGVELCAGWGPLRAVVEDGLIQGLQVKGVLSVFDDRGCFNPTFDESRLSFVPGEMIIQAIGQCADLSCLAGSPVAVNERGQLVVNRDTLETSVPGVFACGEVACGPGPAIAAVASGHRVATAVRAYLEGTPLPAGDVATIGELPERVRTRLPSFARQEVPVLPADQRQHSFVVQELEFPPVRALREAERCLRCGLGAEVLKERCAACLTCQRVCPYGVPVVEGRADIPVEGCQGCGICAAACPAKAIVIKGLPEQEMHAFLEGEKGRVGGATPATDPPLAVFVCQRAYFQGLAPEAISSAPGLGQVRLVSLPTAGALDPLWLLKALEAGALGVAVITCGENNCRHAGGAARVKEQLKRFQKLLGELGYEPSRLQWHCLGEGGDPLAWLSEFARGLVQANKS</sequence>
<dbReference type="InterPro" id="IPR009051">
    <property type="entry name" value="Helical_ferredxn"/>
</dbReference>
<dbReference type="PANTHER" id="PTHR42783:SF3">
    <property type="entry name" value="GLUTAMATE SYNTHASE [NADPH] SMALL CHAIN-RELATED"/>
    <property type="match status" value="1"/>
</dbReference>
<dbReference type="EMBL" id="FQZM01000004">
    <property type="protein sequence ID" value="SHI42921.1"/>
    <property type="molecule type" value="Genomic_DNA"/>
</dbReference>
<dbReference type="Pfam" id="PF02662">
    <property type="entry name" value="FlpD"/>
    <property type="match status" value="1"/>
</dbReference>
<dbReference type="GO" id="GO:0016491">
    <property type="term" value="F:oxidoreductase activity"/>
    <property type="evidence" value="ECO:0007669"/>
    <property type="project" value="UniProtKB-KW"/>
</dbReference>
<dbReference type="SUPFAM" id="SSF51971">
    <property type="entry name" value="Nucleotide-binding domain"/>
    <property type="match status" value="1"/>
</dbReference>